<gene>
    <name evidence="1" type="ORF">M378DRAFT_18439</name>
</gene>
<dbReference type="AlphaFoldDB" id="A0A0C2WFL7"/>
<dbReference type="InParanoid" id="A0A0C2WFL7"/>
<evidence type="ECO:0000313" key="1">
    <source>
        <dbReference type="EMBL" id="KIL54908.1"/>
    </source>
</evidence>
<evidence type="ECO:0000313" key="2">
    <source>
        <dbReference type="Proteomes" id="UP000054549"/>
    </source>
</evidence>
<keyword evidence="2" id="KW-1185">Reference proteome</keyword>
<proteinExistence type="predicted"/>
<dbReference type="Proteomes" id="UP000054549">
    <property type="component" value="Unassembled WGS sequence"/>
</dbReference>
<sequence length="59" mass="6529">MLGSHPPDPDNHGHGFRSNYYQRCTLLALAIAVQTRLMSLAMFIEASNAFAKLNFPVPP</sequence>
<dbReference type="HOGENOM" id="CLU_2960256_0_0_1"/>
<reference evidence="1 2" key="1">
    <citation type="submission" date="2014-04" db="EMBL/GenBank/DDBJ databases">
        <title>Evolutionary Origins and Diversification of the Mycorrhizal Mutualists.</title>
        <authorList>
            <consortium name="DOE Joint Genome Institute"/>
            <consortium name="Mycorrhizal Genomics Consortium"/>
            <person name="Kohler A."/>
            <person name="Kuo A."/>
            <person name="Nagy L.G."/>
            <person name="Floudas D."/>
            <person name="Copeland A."/>
            <person name="Barry K.W."/>
            <person name="Cichocki N."/>
            <person name="Veneault-Fourrey C."/>
            <person name="LaButti K."/>
            <person name="Lindquist E.A."/>
            <person name="Lipzen A."/>
            <person name="Lundell T."/>
            <person name="Morin E."/>
            <person name="Murat C."/>
            <person name="Riley R."/>
            <person name="Ohm R."/>
            <person name="Sun H."/>
            <person name="Tunlid A."/>
            <person name="Henrissat B."/>
            <person name="Grigoriev I.V."/>
            <person name="Hibbett D.S."/>
            <person name="Martin F."/>
        </authorList>
    </citation>
    <scope>NUCLEOTIDE SEQUENCE [LARGE SCALE GENOMIC DNA]</scope>
    <source>
        <strain evidence="1 2">Koide BX008</strain>
    </source>
</reference>
<dbReference type="EMBL" id="KN818603">
    <property type="protein sequence ID" value="KIL54908.1"/>
    <property type="molecule type" value="Genomic_DNA"/>
</dbReference>
<name>A0A0C2WFL7_AMAMK</name>
<organism evidence="1 2">
    <name type="scientific">Amanita muscaria (strain Koide BX008)</name>
    <dbReference type="NCBI Taxonomy" id="946122"/>
    <lineage>
        <taxon>Eukaryota</taxon>
        <taxon>Fungi</taxon>
        <taxon>Dikarya</taxon>
        <taxon>Basidiomycota</taxon>
        <taxon>Agaricomycotina</taxon>
        <taxon>Agaricomycetes</taxon>
        <taxon>Agaricomycetidae</taxon>
        <taxon>Agaricales</taxon>
        <taxon>Pluteineae</taxon>
        <taxon>Amanitaceae</taxon>
        <taxon>Amanita</taxon>
    </lineage>
</organism>
<protein>
    <submittedName>
        <fullName evidence="1">Uncharacterized protein</fullName>
    </submittedName>
</protein>
<accession>A0A0C2WFL7</accession>